<evidence type="ECO:0000256" key="5">
    <source>
        <dbReference type="ARBA" id="ARBA00022801"/>
    </source>
</evidence>
<keyword evidence="2 7" id="KW-0540">Nuclease</keyword>
<evidence type="ECO:0000256" key="3">
    <source>
        <dbReference type="ARBA" id="ARBA00022723"/>
    </source>
</evidence>
<dbReference type="InterPro" id="IPR020549">
    <property type="entry name" value="YbeY_CS"/>
</dbReference>
<dbReference type="STRING" id="1802457.A3F15_00880"/>
<dbReference type="PANTHER" id="PTHR46986">
    <property type="entry name" value="ENDORIBONUCLEASE YBEY, CHLOROPLASTIC"/>
    <property type="match status" value="1"/>
</dbReference>
<organism evidence="8 9">
    <name type="scientific">Candidatus Wildermuthbacteria bacterium RIFCSPHIGHO2_12_FULL_40_12</name>
    <dbReference type="NCBI Taxonomy" id="1802457"/>
    <lineage>
        <taxon>Bacteria</taxon>
        <taxon>Candidatus Wildermuthiibacteriota</taxon>
    </lineage>
</organism>
<comment type="caution">
    <text evidence="8">The sequence shown here is derived from an EMBL/GenBank/DDBJ whole genome shotgun (WGS) entry which is preliminary data.</text>
</comment>
<evidence type="ECO:0000256" key="2">
    <source>
        <dbReference type="ARBA" id="ARBA00022722"/>
    </source>
</evidence>
<keyword evidence="6 7" id="KW-0862">Zinc</keyword>
<keyword evidence="3 7" id="KW-0479">Metal-binding</keyword>
<dbReference type="InterPro" id="IPR002036">
    <property type="entry name" value="YbeY"/>
</dbReference>
<dbReference type="Proteomes" id="UP000177078">
    <property type="component" value="Unassembled WGS sequence"/>
</dbReference>
<dbReference type="AlphaFoldDB" id="A0A1G2RE89"/>
<name>A0A1G2RE89_9BACT</name>
<comment type="cofactor">
    <cofactor evidence="7">
        <name>Zn(2+)</name>
        <dbReference type="ChEBI" id="CHEBI:29105"/>
    </cofactor>
    <text evidence="7">Binds 1 zinc ion.</text>
</comment>
<feature type="binding site" evidence="7">
    <location>
        <position position="103"/>
    </location>
    <ligand>
        <name>Zn(2+)</name>
        <dbReference type="ChEBI" id="CHEBI:29105"/>
        <note>catalytic</note>
    </ligand>
</feature>
<comment type="function">
    <text evidence="7">Single strand-specific metallo-endoribonuclease involved in late-stage 70S ribosome quality control and in maturation of the 3' terminus of the 16S rRNA.</text>
</comment>
<feature type="binding site" evidence="7">
    <location>
        <position position="99"/>
    </location>
    <ligand>
        <name>Zn(2+)</name>
        <dbReference type="ChEBI" id="CHEBI:29105"/>
        <note>catalytic</note>
    </ligand>
</feature>
<dbReference type="Gene3D" id="3.40.390.30">
    <property type="entry name" value="Metalloproteases ('zincins'), catalytic domain"/>
    <property type="match status" value="1"/>
</dbReference>
<dbReference type="PANTHER" id="PTHR46986:SF1">
    <property type="entry name" value="ENDORIBONUCLEASE YBEY, CHLOROPLASTIC"/>
    <property type="match status" value="1"/>
</dbReference>
<keyword evidence="4 7" id="KW-0255">Endonuclease</keyword>
<dbReference type="GO" id="GO:0006364">
    <property type="term" value="P:rRNA processing"/>
    <property type="evidence" value="ECO:0007669"/>
    <property type="project" value="UniProtKB-UniRule"/>
</dbReference>
<dbReference type="HAMAP" id="MF_00009">
    <property type="entry name" value="Endoribonucl_YbeY"/>
    <property type="match status" value="1"/>
</dbReference>
<evidence type="ECO:0000256" key="6">
    <source>
        <dbReference type="ARBA" id="ARBA00022833"/>
    </source>
</evidence>
<reference evidence="8 9" key="1">
    <citation type="journal article" date="2016" name="Nat. Commun.">
        <title>Thousands of microbial genomes shed light on interconnected biogeochemical processes in an aquifer system.</title>
        <authorList>
            <person name="Anantharaman K."/>
            <person name="Brown C.T."/>
            <person name="Hug L.A."/>
            <person name="Sharon I."/>
            <person name="Castelle C.J."/>
            <person name="Probst A.J."/>
            <person name="Thomas B.C."/>
            <person name="Singh A."/>
            <person name="Wilkins M.J."/>
            <person name="Karaoz U."/>
            <person name="Brodie E.L."/>
            <person name="Williams K.H."/>
            <person name="Hubbard S.S."/>
            <person name="Banfield J.F."/>
        </authorList>
    </citation>
    <scope>NUCLEOTIDE SEQUENCE [LARGE SCALE GENOMIC DNA]</scope>
</reference>
<accession>A0A1G2RE89</accession>
<dbReference type="EC" id="3.1.-.-" evidence="7"/>
<dbReference type="NCBIfam" id="TIGR00043">
    <property type="entry name" value="rRNA maturation RNase YbeY"/>
    <property type="match status" value="1"/>
</dbReference>
<protein>
    <recommendedName>
        <fullName evidence="7">Endoribonuclease YbeY</fullName>
        <ecNumber evidence="7">3.1.-.-</ecNumber>
    </recommendedName>
</protein>
<dbReference type="EMBL" id="MHUC01000010">
    <property type="protein sequence ID" value="OHA71163.1"/>
    <property type="molecule type" value="Genomic_DNA"/>
</dbReference>
<evidence type="ECO:0000256" key="4">
    <source>
        <dbReference type="ARBA" id="ARBA00022759"/>
    </source>
</evidence>
<dbReference type="Pfam" id="PF02130">
    <property type="entry name" value="YbeY"/>
    <property type="match status" value="1"/>
</dbReference>
<dbReference type="PROSITE" id="PS01306">
    <property type="entry name" value="UPF0054"/>
    <property type="match status" value="1"/>
</dbReference>
<keyword evidence="7" id="KW-0690">Ribosome biogenesis</keyword>
<evidence type="ECO:0000313" key="8">
    <source>
        <dbReference type="EMBL" id="OHA71163.1"/>
    </source>
</evidence>
<evidence type="ECO:0000313" key="9">
    <source>
        <dbReference type="Proteomes" id="UP000177078"/>
    </source>
</evidence>
<proteinExistence type="inferred from homology"/>
<keyword evidence="7" id="KW-0963">Cytoplasm</keyword>
<dbReference type="InterPro" id="IPR023091">
    <property type="entry name" value="MetalPrtase_cat_dom_sf_prd"/>
</dbReference>
<evidence type="ECO:0000256" key="1">
    <source>
        <dbReference type="ARBA" id="ARBA00010875"/>
    </source>
</evidence>
<evidence type="ECO:0000256" key="7">
    <source>
        <dbReference type="HAMAP-Rule" id="MF_00009"/>
    </source>
</evidence>
<feature type="binding site" evidence="7">
    <location>
        <position position="109"/>
    </location>
    <ligand>
        <name>Zn(2+)</name>
        <dbReference type="ChEBI" id="CHEBI:29105"/>
        <note>catalytic</note>
    </ligand>
</feature>
<comment type="similarity">
    <text evidence="1 7">Belongs to the endoribonuclease YbeY family.</text>
</comment>
<dbReference type="GO" id="GO:0005737">
    <property type="term" value="C:cytoplasm"/>
    <property type="evidence" value="ECO:0007669"/>
    <property type="project" value="UniProtKB-SubCell"/>
</dbReference>
<dbReference type="SUPFAM" id="SSF55486">
    <property type="entry name" value="Metalloproteases ('zincins'), catalytic domain"/>
    <property type="match status" value="1"/>
</dbReference>
<keyword evidence="7" id="KW-0698">rRNA processing</keyword>
<dbReference type="GO" id="GO:0004222">
    <property type="term" value="F:metalloendopeptidase activity"/>
    <property type="evidence" value="ECO:0007669"/>
    <property type="project" value="InterPro"/>
</dbReference>
<sequence length="133" mass="15478">MIEVKNLSGSRIEQKSLLKATQKVLTGEKSKLDVSIVLMQPKEIQLLNRQYRNKNYPTDVLSFRYEESGEIVLCVQEIKKDAMATGTILKKQVVLVLIHGVLHLLGYDHEKSRKEAEKMEKKQNYYLKKLRFN</sequence>
<keyword evidence="5 7" id="KW-0378">Hydrolase</keyword>
<comment type="subcellular location">
    <subcellularLocation>
        <location evidence="7">Cytoplasm</location>
    </subcellularLocation>
</comment>
<dbReference type="GO" id="GO:0008270">
    <property type="term" value="F:zinc ion binding"/>
    <property type="evidence" value="ECO:0007669"/>
    <property type="project" value="UniProtKB-UniRule"/>
</dbReference>
<gene>
    <name evidence="7" type="primary">ybeY</name>
    <name evidence="8" type="ORF">A3F15_00880</name>
</gene>
<dbReference type="GO" id="GO:0004521">
    <property type="term" value="F:RNA endonuclease activity"/>
    <property type="evidence" value="ECO:0007669"/>
    <property type="project" value="UniProtKB-UniRule"/>
</dbReference>